<evidence type="ECO:0008006" key="3">
    <source>
        <dbReference type="Google" id="ProtNLM"/>
    </source>
</evidence>
<dbReference type="Gene3D" id="2.60.120.200">
    <property type="match status" value="1"/>
</dbReference>
<dbReference type="InterPro" id="IPR013320">
    <property type="entry name" value="ConA-like_dom_sf"/>
</dbReference>
<reference evidence="1" key="1">
    <citation type="submission" date="2020-03" db="EMBL/GenBank/DDBJ databases">
        <title>The deep terrestrial virosphere.</title>
        <authorList>
            <person name="Holmfeldt K."/>
            <person name="Nilsson E."/>
            <person name="Simone D."/>
            <person name="Lopez-Fernandez M."/>
            <person name="Wu X."/>
            <person name="de Brujin I."/>
            <person name="Lundin D."/>
            <person name="Andersson A."/>
            <person name="Bertilsson S."/>
            <person name="Dopson M."/>
        </authorList>
    </citation>
    <scope>NUCLEOTIDE SEQUENCE</scope>
    <source>
        <strain evidence="2">MM415A02275</strain>
        <strain evidence="1">MM415B01144</strain>
    </source>
</reference>
<organism evidence="1">
    <name type="scientific">viral metagenome</name>
    <dbReference type="NCBI Taxonomy" id="1070528"/>
    <lineage>
        <taxon>unclassified sequences</taxon>
        <taxon>metagenomes</taxon>
        <taxon>organismal metagenomes</taxon>
    </lineage>
</organism>
<evidence type="ECO:0000313" key="2">
    <source>
        <dbReference type="EMBL" id="QJA73701.1"/>
    </source>
</evidence>
<evidence type="ECO:0000313" key="1">
    <source>
        <dbReference type="EMBL" id="QJA60268.1"/>
    </source>
</evidence>
<proteinExistence type="predicted"/>
<gene>
    <name evidence="2" type="ORF">MM415A02275_0006</name>
    <name evidence="1" type="ORF">MM415B01144_0015</name>
</gene>
<protein>
    <recommendedName>
        <fullName evidence="3">Lectin/glucanase superfamily protein</fullName>
    </recommendedName>
</protein>
<dbReference type="EMBL" id="MT141402">
    <property type="protein sequence ID" value="QJA60268.1"/>
    <property type="molecule type" value="Genomic_DNA"/>
</dbReference>
<dbReference type="SUPFAM" id="SSF49899">
    <property type="entry name" value="Concanavalin A-like lectins/glucanases"/>
    <property type="match status" value="1"/>
</dbReference>
<dbReference type="EMBL" id="MT142046">
    <property type="protein sequence ID" value="QJA73701.1"/>
    <property type="molecule type" value="Genomic_DNA"/>
</dbReference>
<name>A0A6M3ISQ0_9ZZZZ</name>
<dbReference type="AlphaFoldDB" id="A0A6M3ISQ0"/>
<accession>A0A6M3ISQ0</accession>
<sequence>MGIVRANWSKYAYGRQVFYDKSNGETLQAMYPVQLYDDFLGEAYNTTFWGTTETVTIGTLVAGLIDDAVNGIMGLGLDNTDEAQIAAMHFGDNLCLSMAQGLIFECRLTFLTLPTTGTETVQAVFGLASGHNATLDSIATNAWFRIESAANTTLLWETDNGDTDDDDNDASTTLVASTYNVYRIDCTSTSAIKFYVDDVLVGTSDMSTTLSAAEAKVQPYFNVSKAKSSANTGTGTMYIDYIRCFQSRS</sequence>